<accession>A0A9W6GIB7</accession>
<protein>
    <submittedName>
        <fullName evidence="1">Uncharacterized protein</fullName>
    </submittedName>
</protein>
<comment type="caution">
    <text evidence="1">The sequence shown here is derived from an EMBL/GenBank/DDBJ whole genome shotgun (WGS) entry which is preliminary data.</text>
</comment>
<organism evidence="1 2">
    <name type="scientific">Propionigenium maris DSM 9537</name>
    <dbReference type="NCBI Taxonomy" id="1123000"/>
    <lineage>
        <taxon>Bacteria</taxon>
        <taxon>Fusobacteriati</taxon>
        <taxon>Fusobacteriota</taxon>
        <taxon>Fusobacteriia</taxon>
        <taxon>Fusobacteriales</taxon>
        <taxon>Fusobacteriaceae</taxon>
        <taxon>Propionigenium</taxon>
    </lineage>
</organism>
<sequence>MMKEETRKHYLLKEKFILGDKWMDHHGIIWTIDDITEDYVILEGEVEEKHILKKIDLTNYNDFLNYKLC</sequence>
<dbReference type="EMBL" id="BSDY01000001">
    <property type="protein sequence ID" value="GLI54700.1"/>
    <property type="molecule type" value="Genomic_DNA"/>
</dbReference>
<dbReference type="RefSeq" id="WP_281832597.1">
    <property type="nucleotide sequence ID" value="NZ_BSDY01000001.1"/>
</dbReference>
<name>A0A9W6GIB7_9FUSO</name>
<gene>
    <name evidence="1" type="ORF">PM10SUCC1_02150</name>
</gene>
<reference evidence="1" key="1">
    <citation type="submission" date="2022-12" db="EMBL/GenBank/DDBJ databases">
        <title>Reference genome sequencing for broad-spectrum identification of bacterial and archaeal isolates by mass spectrometry.</title>
        <authorList>
            <person name="Sekiguchi Y."/>
            <person name="Tourlousse D.M."/>
        </authorList>
    </citation>
    <scope>NUCLEOTIDE SEQUENCE</scope>
    <source>
        <strain evidence="1">10succ1</strain>
    </source>
</reference>
<proteinExistence type="predicted"/>
<keyword evidence="2" id="KW-1185">Reference proteome</keyword>
<dbReference type="AlphaFoldDB" id="A0A9W6GIB7"/>
<evidence type="ECO:0000313" key="1">
    <source>
        <dbReference type="EMBL" id="GLI54700.1"/>
    </source>
</evidence>
<evidence type="ECO:0000313" key="2">
    <source>
        <dbReference type="Proteomes" id="UP001144471"/>
    </source>
</evidence>
<dbReference type="Proteomes" id="UP001144471">
    <property type="component" value="Unassembled WGS sequence"/>
</dbReference>